<evidence type="ECO:0000313" key="2">
    <source>
        <dbReference type="Proteomes" id="UP000317176"/>
    </source>
</evidence>
<proteinExistence type="predicted"/>
<dbReference type="Gene3D" id="2.160.20.10">
    <property type="entry name" value="Single-stranded right-handed beta-helix, Pectin lyase-like"/>
    <property type="match status" value="1"/>
</dbReference>
<gene>
    <name evidence="1" type="ORF">IQ17_04692</name>
</gene>
<organism evidence="1 2">
    <name type="scientific">Bradyrhizobium daqingense</name>
    <dbReference type="NCBI Taxonomy" id="993502"/>
    <lineage>
        <taxon>Bacteria</taxon>
        <taxon>Pseudomonadati</taxon>
        <taxon>Pseudomonadota</taxon>
        <taxon>Alphaproteobacteria</taxon>
        <taxon>Hyphomicrobiales</taxon>
        <taxon>Nitrobacteraceae</taxon>
        <taxon>Bradyrhizobium</taxon>
    </lineage>
</organism>
<comment type="caution">
    <text evidence="1">The sequence shown here is derived from an EMBL/GenBank/DDBJ whole genome shotgun (WGS) entry which is preliminary data.</text>
</comment>
<accession>A0A562KZ15</accession>
<dbReference type="AlphaFoldDB" id="A0A562KZ15"/>
<dbReference type="Proteomes" id="UP000317176">
    <property type="component" value="Unassembled WGS sequence"/>
</dbReference>
<reference evidence="1 2" key="1">
    <citation type="journal article" date="2015" name="Stand. Genomic Sci.">
        <title>Genomic Encyclopedia of Bacterial and Archaeal Type Strains, Phase III: the genomes of soil and plant-associated and newly described type strains.</title>
        <authorList>
            <person name="Whitman W.B."/>
            <person name="Woyke T."/>
            <person name="Klenk H.P."/>
            <person name="Zhou Y."/>
            <person name="Lilburn T.G."/>
            <person name="Beck B.J."/>
            <person name="De Vos P."/>
            <person name="Vandamme P."/>
            <person name="Eisen J.A."/>
            <person name="Garrity G."/>
            <person name="Hugenholtz P."/>
            <person name="Kyrpides N.C."/>
        </authorList>
    </citation>
    <scope>NUCLEOTIDE SEQUENCE [LARGE SCALE GENOMIC DNA]</scope>
    <source>
        <strain evidence="1 2">CGMCC 1.10947</strain>
    </source>
</reference>
<dbReference type="InterPro" id="IPR011050">
    <property type="entry name" value="Pectin_lyase_fold/virulence"/>
</dbReference>
<evidence type="ECO:0000313" key="1">
    <source>
        <dbReference type="EMBL" id="TWI00689.1"/>
    </source>
</evidence>
<evidence type="ECO:0008006" key="3">
    <source>
        <dbReference type="Google" id="ProtNLM"/>
    </source>
</evidence>
<sequence length="268" mass="28036">MTGVTVDRRKRLVTVTGNGITLDGYDFSVDGGWGVVVEGDDATIQNCNFLVGGNRNQPVLAAVSSSNVRVAYCTIDGHNEPNVGGLIESRGSGTLTVQYCWLKNAGGDMVQMHNGGRAAGLVLQYNLIQNAGMAPGAHGDYTEFIDGPFTVTVEYNTTAQSGGTSQGFMVEPDIGSNAGRIISGEIGNNTLTGAVNAFTGVTVADIVNAFTVRDNYFDPSRTSSGLAFGGPIRGGPNDNSAKSIYVRNVNMLTGAIVQDVKTNGISRR</sequence>
<protein>
    <recommendedName>
        <fullName evidence="3">Parallel beta helix pectate lyase-like protein</fullName>
    </recommendedName>
</protein>
<name>A0A562KZ15_9BRAD</name>
<dbReference type="SUPFAM" id="SSF51126">
    <property type="entry name" value="Pectin lyase-like"/>
    <property type="match status" value="1"/>
</dbReference>
<keyword evidence="2" id="KW-1185">Reference proteome</keyword>
<dbReference type="EMBL" id="VLKL01000014">
    <property type="protein sequence ID" value="TWI00689.1"/>
    <property type="molecule type" value="Genomic_DNA"/>
</dbReference>
<dbReference type="InterPro" id="IPR012334">
    <property type="entry name" value="Pectin_lyas_fold"/>
</dbReference>